<dbReference type="Gene3D" id="1.50.10.10">
    <property type="match status" value="1"/>
</dbReference>
<dbReference type="Proteomes" id="UP000623467">
    <property type="component" value="Unassembled WGS sequence"/>
</dbReference>
<keyword evidence="3" id="KW-0378">Hydrolase</keyword>
<dbReference type="Gene3D" id="2.60.420.10">
    <property type="entry name" value="Maltose phosphorylase, domain 3"/>
    <property type="match status" value="1"/>
</dbReference>
<dbReference type="Pfam" id="PF17389">
    <property type="entry name" value="Bac_rhamnosid6H"/>
    <property type="match status" value="1"/>
</dbReference>
<reference evidence="3" key="1">
    <citation type="submission" date="2020-05" db="EMBL/GenBank/DDBJ databases">
        <title>Mycena genomes resolve the evolution of fungal bioluminescence.</title>
        <authorList>
            <person name="Tsai I.J."/>
        </authorList>
    </citation>
    <scope>NUCLEOTIDE SEQUENCE</scope>
    <source>
        <strain evidence="3">160909Yilan</strain>
    </source>
</reference>
<dbReference type="OrthoDB" id="10036721at2759"/>
<dbReference type="InterPro" id="IPR008928">
    <property type="entry name" value="6-hairpin_glycosidase_sf"/>
</dbReference>
<keyword evidence="1" id="KW-0732">Signal</keyword>
<evidence type="ECO:0000256" key="1">
    <source>
        <dbReference type="SAM" id="SignalP"/>
    </source>
</evidence>
<dbReference type="EMBL" id="JACAZH010000003">
    <property type="protein sequence ID" value="KAF7372711.1"/>
    <property type="molecule type" value="Genomic_DNA"/>
</dbReference>
<dbReference type="GO" id="GO:0005975">
    <property type="term" value="P:carbohydrate metabolic process"/>
    <property type="evidence" value="ECO:0007669"/>
    <property type="project" value="InterPro"/>
</dbReference>
<dbReference type="AlphaFoldDB" id="A0A8H6ZAF7"/>
<protein>
    <submittedName>
        <fullName evidence="3">Six-hairpin glycosidase</fullName>
    </submittedName>
</protein>
<evidence type="ECO:0000259" key="2">
    <source>
        <dbReference type="Pfam" id="PF17389"/>
    </source>
</evidence>
<feature type="signal peptide" evidence="1">
    <location>
        <begin position="1"/>
        <end position="21"/>
    </location>
</feature>
<organism evidence="3 4">
    <name type="scientific">Mycena sanguinolenta</name>
    <dbReference type="NCBI Taxonomy" id="230812"/>
    <lineage>
        <taxon>Eukaryota</taxon>
        <taxon>Fungi</taxon>
        <taxon>Dikarya</taxon>
        <taxon>Basidiomycota</taxon>
        <taxon>Agaricomycotina</taxon>
        <taxon>Agaricomycetes</taxon>
        <taxon>Agaricomycetidae</taxon>
        <taxon>Agaricales</taxon>
        <taxon>Marasmiineae</taxon>
        <taxon>Mycenaceae</taxon>
        <taxon>Mycena</taxon>
    </lineage>
</organism>
<proteinExistence type="predicted"/>
<dbReference type="InterPro" id="IPR012341">
    <property type="entry name" value="6hp_glycosidase-like_sf"/>
</dbReference>
<keyword evidence="3" id="KW-0326">Glycosidase</keyword>
<comment type="caution">
    <text evidence="3">The sequence shown here is derived from an EMBL/GenBank/DDBJ whole genome shotgun (WGS) entry which is preliminary data.</text>
</comment>
<sequence length="679" mass="72282">MRSLSVSAFLWLSLLAPTALGLAPAGPWDAFNFAPKSKTVYPASIREQEGTVTNSQRLVNNAGSATLNGQGTYVTLDFGVEVGGLISMNLDSVVPTSSLALSFTESPMFIRPTASDDSSFPSANTTYDTVLPVPAPLTTGLWTQPAFSLRGGFRFLTIVLTSAEGAVTLSNVSCAISFMPHVDDLRAYTGYFFAEDPGFHDENFLTKIWMAGAYTVQTNTVAVNTGRQVPFEPAGHWANNATLGIAGPIIVDGAKRDRAVWPGDMGIAVPTQFVSTNDLIPTRNALGTMLGNINPITGALPESGPPLSQLGSDTYHCWTLIGTHNYYLYSGDLAWVQNIWSNYTKAVAFLEAKVDPKVGLMNVTGLRDWARLGQGGFNAEANAILYHVLTTAASLATAMSLPDLAAAWTQNATALKTNYNAAYWVPELGMYRDNMTTTLTPQDANSLAVLFNVTNSTEQAVSISAGLEKNWGEFGPVAPELPGTITPFISGFELQAHFVAGNASRAMDLLHREWGYILYTNLSVQSTLIEGFTANGSIWYRSFDGYNFDPAYTSHAHGWSSGPTSALTIYVLGLSVTGVQGSEWLFSPNIAGLPHAEGGFETPLGWFGASWTASTQGSTTTFNANVDVPTGTSGVFVVPRELQGSGRLSVSVDGRKTAMADDGSVSLAGGTHTVLVAQD</sequence>
<name>A0A8H6ZAF7_9AGAR</name>
<evidence type="ECO:0000313" key="3">
    <source>
        <dbReference type="EMBL" id="KAF7372711.1"/>
    </source>
</evidence>
<feature type="domain" description="Alpha-L-rhamnosidase six-hairpin glycosidase" evidence="2">
    <location>
        <begin position="249"/>
        <end position="460"/>
    </location>
</feature>
<gene>
    <name evidence="3" type="ORF">MSAN_00476400</name>
</gene>
<dbReference type="InterPro" id="IPR035396">
    <property type="entry name" value="Bac_rhamnosid6H"/>
</dbReference>
<feature type="chain" id="PRO_5034078563" evidence="1">
    <location>
        <begin position="22"/>
        <end position="679"/>
    </location>
</feature>
<keyword evidence="4" id="KW-1185">Reference proteome</keyword>
<dbReference type="GO" id="GO:0016798">
    <property type="term" value="F:hydrolase activity, acting on glycosyl bonds"/>
    <property type="evidence" value="ECO:0007669"/>
    <property type="project" value="UniProtKB-KW"/>
</dbReference>
<dbReference type="PANTHER" id="PTHR34987:SF6">
    <property type="entry name" value="ALPHA-L-RHAMNOSIDASE SIX-HAIRPIN GLYCOSIDASE DOMAIN-CONTAINING PROTEIN"/>
    <property type="match status" value="1"/>
</dbReference>
<evidence type="ECO:0000313" key="4">
    <source>
        <dbReference type="Proteomes" id="UP000623467"/>
    </source>
</evidence>
<dbReference type="PANTHER" id="PTHR34987">
    <property type="entry name" value="C, PUTATIVE (AFU_ORTHOLOGUE AFUA_3G02880)-RELATED"/>
    <property type="match status" value="1"/>
</dbReference>
<accession>A0A8H6ZAF7</accession>
<dbReference type="SUPFAM" id="SSF48208">
    <property type="entry name" value="Six-hairpin glycosidases"/>
    <property type="match status" value="1"/>
</dbReference>